<dbReference type="EMBL" id="CP035495">
    <property type="protein sequence ID" value="QAY64386.1"/>
    <property type="molecule type" value="Genomic_DNA"/>
</dbReference>
<gene>
    <name evidence="2" type="ORF">ET495_15525</name>
</gene>
<keyword evidence="1" id="KW-0472">Membrane</keyword>
<protein>
    <submittedName>
        <fullName evidence="2">Uncharacterized protein</fullName>
    </submittedName>
</protein>
<dbReference type="RefSeq" id="WP_129205537.1">
    <property type="nucleotide sequence ID" value="NZ_CP035495.1"/>
</dbReference>
<evidence type="ECO:0000256" key="1">
    <source>
        <dbReference type="SAM" id="Phobius"/>
    </source>
</evidence>
<sequence length="174" mass="17506">MTTTSERLRRVFRMSGYTAAASVAVCLVAAGVVLTRGDVVPAPTASAWVGAGQAVHVALGSRGPVWGVGARLDPEAVRCEWTSRHGESGTLDMGAAGARTSEGTSEGTAVLLGDAEGTEAHTVVCSGGGLERFAVAAPTTAPPAAALGVGFIAFAVVAAVWAVVSLRSTRRRSS</sequence>
<reference evidence="2 3" key="1">
    <citation type="submission" date="2019-01" db="EMBL/GenBank/DDBJ databases">
        <title>Genome sequencing of strain 2JSPR-7.</title>
        <authorList>
            <person name="Heo J."/>
            <person name="Kim S.-J."/>
            <person name="Kim J.-S."/>
            <person name="Hong S.-B."/>
            <person name="Kwon S.-W."/>
        </authorList>
    </citation>
    <scope>NUCLEOTIDE SEQUENCE [LARGE SCALE GENOMIC DNA]</scope>
    <source>
        <strain evidence="2 3">2JSPR-7</strain>
    </source>
</reference>
<dbReference type="Proteomes" id="UP000291758">
    <property type="component" value="Chromosome"/>
</dbReference>
<dbReference type="AlphaFoldDB" id="A0A4P6EPJ2"/>
<dbReference type="KEGG" id="xyl:ET495_15525"/>
<keyword evidence="3" id="KW-1185">Reference proteome</keyword>
<name>A0A4P6EPJ2_9MICO</name>
<keyword evidence="1" id="KW-1133">Transmembrane helix</keyword>
<evidence type="ECO:0000313" key="3">
    <source>
        <dbReference type="Proteomes" id="UP000291758"/>
    </source>
</evidence>
<accession>A0A4P6EPJ2</accession>
<keyword evidence="1" id="KW-0812">Transmembrane</keyword>
<proteinExistence type="predicted"/>
<organism evidence="2 3">
    <name type="scientific">Xylanimonas allomyrinae</name>
    <dbReference type="NCBI Taxonomy" id="2509459"/>
    <lineage>
        <taxon>Bacteria</taxon>
        <taxon>Bacillati</taxon>
        <taxon>Actinomycetota</taxon>
        <taxon>Actinomycetes</taxon>
        <taxon>Micrococcales</taxon>
        <taxon>Promicromonosporaceae</taxon>
        <taxon>Xylanimonas</taxon>
    </lineage>
</organism>
<evidence type="ECO:0000313" key="2">
    <source>
        <dbReference type="EMBL" id="QAY64386.1"/>
    </source>
</evidence>
<feature type="transmembrane region" description="Helical" evidence="1">
    <location>
        <begin position="144"/>
        <end position="164"/>
    </location>
</feature>